<keyword evidence="3" id="KW-1185">Reference proteome</keyword>
<comment type="caution">
    <text evidence="2">The sequence shown here is derived from an EMBL/GenBank/DDBJ whole genome shotgun (WGS) entry which is preliminary data.</text>
</comment>
<dbReference type="SUPFAM" id="SSF53474">
    <property type="entry name" value="alpha/beta-Hydrolases"/>
    <property type="match status" value="1"/>
</dbReference>
<organism evidence="2 3">
    <name type="scientific">Cellulomonas biazotea</name>
    <dbReference type="NCBI Taxonomy" id="1709"/>
    <lineage>
        <taxon>Bacteria</taxon>
        <taxon>Bacillati</taxon>
        <taxon>Actinomycetota</taxon>
        <taxon>Actinomycetes</taxon>
        <taxon>Micrococcales</taxon>
        <taxon>Cellulomonadaceae</taxon>
        <taxon>Cellulomonas</taxon>
    </lineage>
</organism>
<dbReference type="Proteomes" id="UP000289954">
    <property type="component" value="Unassembled WGS sequence"/>
</dbReference>
<dbReference type="RefSeq" id="WP_130781485.1">
    <property type="nucleotide sequence ID" value="NZ_BIMR01000141.1"/>
</dbReference>
<evidence type="ECO:0000313" key="2">
    <source>
        <dbReference type="EMBL" id="GCE76882.1"/>
    </source>
</evidence>
<dbReference type="PANTHER" id="PTHR46623">
    <property type="entry name" value="CARBOXYMETHYLENEBUTENOLIDASE-RELATED"/>
    <property type="match status" value="1"/>
</dbReference>
<dbReference type="InterPro" id="IPR051049">
    <property type="entry name" value="Dienelactone_hydrolase-like"/>
</dbReference>
<dbReference type="EMBL" id="BIMR01000141">
    <property type="protein sequence ID" value="GCE76882.1"/>
    <property type="molecule type" value="Genomic_DNA"/>
</dbReference>
<dbReference type="PANTHER" id="PTHR46623:SF6">
    <property type="entry name" value="ALPHA_BETA-HYDROLASES SUPERFAMILY PROTEIN"/>
    <property type="match status" value="1"/>
</dbReference>
<name>A0A402DRX8_9CELL</name>
<protein>
    <submittedName>
        <fullName evidence="2">Dienelactone hydrolase</fullName>
    </submittedName>
</protein>
<evidence type="ECO:0000259" key="1">
    <source>
        <dbReference type="Pfam" id="PF01738"/>
    </source>
</evidence>
<proteinExistence type="predicted"/>
<dbReference type="InterPro" id="IPR002925">
    <property type="entry name" value="Dienelactn_hydro"/>
</dbReference>
<sequence length="192" mass="20298">MAEVVLFHHAQGLTPGVQTFAETLRVAGHTVHVPDVYDGRTFDDLDAGIAYAEQVGFQEVVDRGVRAVADLPPALVVIGFSLGVMAAQTVVQKRPGTVAAVLVGSCVPPEALGGAWPDRVPLQVHGMDADPVFVGEGDLDAARDLVDAVPDGELFLYPGDAHLFMDASLPAYDEDAAALLRERVLTFLSRVA</sequence>
<accession>A0A402DRX8</accession>
<gene>
    <name evidence="2" type="ORF">CBZ_19380</name>
</gene>
<keyword evidence="2" id="KW-0378">Hydrolase</keyword>
<dbReference type="InterPro" id="IPR029058">
    <property type="entry name" value="AB_hydrolase_fold"/>
</dbReference>
<reference evidence="2 3" key="1">
    <citation type="submission" date="2019-01" db="EMBL/GenBank/DDBJ databases">
        <title>Draft genome sequence of Cellulomonas takizawaensis strain TKZ-21.</title>
        <authorList>
            <person name="Yamamura H."/>
            <person name="Hayashi T."/>
            <person name="Hamada M."/>
            <person name="Serisawa Y."/>
            <person name="Matsuyama K."/>
            <person name="Nakagawa Y."/>
            <person name="Otoguro M."/>
            <person name="Yanagida F."/>
            <person name="Hayakawa M."/>
        </authorList>
    </citation>
    <scope>NUCLEOTIDE SEQUENCE [LARGE SCALE GENOMIC DNA]</scope>
    <source>
        <strain evidence="2 3">NBRC12680</strain>
    </source>
</reference>
<feature type="domain" description="Dienelactone hydrolase" evidence="1">
    <location>
        <begin position="4"/>
        <end position="190"/>
    </location>
</feature>
<dbReference type="AlphaFoldDB" id="A0A402DRX8"/>
<dbReference type="OrthoDB" id="2834584at2"/>
<dbReference type="Gene3D" id="3.40.50.1820">
    <property type="entry name" value="alpha/beta hydrolase"/>
    <property type="match status" value="1"/>
</dbReference>
<evidence type="ECO:0000313" key="3">
    <source>
        <dbReference type="Proteomes" id="UP000289954"/>
    </source>
</evidence>
<dbReference type="GO" id="GO:0016787">
    <property type="term" value="F:hydrolase activity"/>
    <property type="evidence" value="ECO:0007669"/>
    <property type="project" value="UniProtKB-KW"/>
</dbReference>
<dbReference type="Pfam" id="PF01738">
    <property type="entry name" value="DLH"/>
    <property type="match status" value="1"/>
</dbReference>